<dbReference type="SUPFAM" id="SSF46689">
    <property type="entry name" value="Homeodomain-like"/>
    <property type="match status" value="2"/>
</dbReference>
<reference evidence="6" key="1">
    <citation type="journal article" date="2019" name="Int. J. Syst. Evol. Microbiol.">
        <title>The Global Catalogue of Microorganisms (GCM) 10K type strain sequencing project: providing services to taxonomists for standard genome sequencing and annotation.</title>
        <authorList>
            <consortium name="The Broad Institute Genomics Platform"/>
            <consortium name="The Broad Institute Genome Sequencing Center for Infectious Disease"/>
            <person name="Wu L."/>
            <person name="Ma J."/>
        </authorList>
    </citation>
    <scope>NUCLEOTIDE SEQUENCE [LARGE SCALE GENOMIC DNA]</scope>
    <source>
        <strain evidence="6">CCUG 55609</strain>
    </source>
</reference>
<evidence type="ECO:0000256" key="1">
    <source>
        <dbReference type="ARBA" id="ARBA00023015"/>
    </source>
</evidence>
<name>A0ABW3Z1Q6_MYCRA</name>
<gene>
    <name evidence="5" type="ORF">ACFQ33_20010</name>
</gene>
<protein>
    <submittedName>
        <fullName evidence="5">Helix-turn-helix transcriptional regulator</fullName>
    </submittedName>
</protein>
<keyword evidence="2" id="KW-0238">DNA-binding</keyword>
<proteinExistence type="predicted"/>
<keyword evidence="1" id="KW-0805">Transcription regulation</keyword>
<evidence type="ECO:0000256" key="2">
    <source>
        <dbReference type="ARBA" id="ARBA00023125"/>
    </source>
</evidence>
<keyword evidence="3" id="KW-0804">Transcription</keyword>
<dbReference type="InterPro" id="IPR050204">
    <property type="entry name" value="AraC_XylS_family_regulators"/>
</dbReference>
<evidence type="ECO:0000259" key="4">
    <source>
        <dbReference type="PROSITE" id="PS01124"/>
    </source>
</evidence>
<dbReference type="Gene3D" id="1.10.10.60">
    <property type="entry name" value="Homeodomain-like"/>
    <property type="match status" value="1"/>
</dbReference>
<comment type="caution">
    <text evidence="5">The sequence shown here is derived from an EMBL/GenBank/DDBJ whole genome shotgun (WGS) entry which is preliminary data.</text>
</comment>
<dbReference type="InterPro" id="IPR009057">
    <property type="entry name" value="Homeodomain-like_sf"/>
</dbReference>
<organism evidence="5 6">
    <name type="scientific">Mycoplana ramosa</name>
    <name type="common">Mycoplana bullata</name>
    <dbReference type="NCBI Taxonomy" id="40837"/>
    <lineage>
        <taxon>Bacteria</taxon>
        <taxon>Pseudomonadati</taxon>
        <taxon>Pseudomonadota</taxon>
        <taxon>Alphaproteobacteria</taxon>
        <taxon>Hyphomicrobiales</taxon>
        <taxon>Rhizobiaceae</taxon>
        <taxon>Mycoplana</taxon>
    </lineage>
</organism>
<dbReference type="Proteomes" id="UP001597173">
    <property type="component" value="Unassembled WGS sequence"/>
</dbReference>
<feature type="domain" description="HTH araC/xylS-type" evidence="4">
    <location>
        <begin position="155"/>
        <end position="252"/>
    </location>
</feature>
<keyword evidence="6" id="KW-1185">Reference proteome</keyword>
<evidence type="ECO:0000313" key="5">
    <source>
        <dbReference type="EMBL" id="MFD1330177.1"/>
    </source>
</evidence>
<dbReference type="InterPro" id="IPR018060">
    <property type="entry name" value="HTH_AraC"/>
</dbReference>
<dbReference type="PROSITE" id="PS01124">
    <property type="entry name" value="HTH_ARAC_FAMILY_2"/>
    <property type="match status" value="1"/>
</dbReference>
<dbReference type="SMART" id="SM00342">
    <property type="entry name" value="HTH_ARAC"/>
    <property type="match status" value="1"/>
</dbReference>
<evidence type="ECO:0000313" key="6">
    <source>
        <dbReference type="Proteomes" id="UP001597173"/>
    </source>
</evidence>
<dbReference type="PANTHER" id="PTHR46796">
    <property type="entry name" value="HTH-TYPE TRANSCRIPTIONAL ACTIVATOR RHAS-RELATED"/>
    <property type="match status" value="1"/>
</dbReference>
<dbReference type="EMBL" id="JBHTNF010000019">
    <property type="protein sequence ID" value="MFD1330177.1"/>
    <property type="molecule type" value="Genomic_DNA"/>
</dbReference>
<dbReference type="RefSeq" id="WP_374841049.1">
    <property type="nucleotide sequence ID" value="NZ_JBHEEW010000018.1"/>
</dbReference>
<sequence>MYVSGIGRVIFWEGGSLWIGMAVAPIDSHAHHAIQLAVGISGPVEFKRHPSLPWQKYPAALIPSNLTHLFQAPGRQMAHLFVEPESQIGRRLLERFGAHDICRLDAAEAHSLAASLSDHLNAGSDDQVLGECARRILAELAGSQPAERPTDPRVLAVIGEIVRRLDEPLTLAEMARVAGLSEGRFRHLFVAETGVAFRAYVLWARLNRALRLGFGGTSWTEAAHAANFADSAHLTRTCRRMMGITPTSLRLDQTVQADRLLA</sequence>
<dbReference type="Pfam" id="PF12833">
    <property type="entry name" value="HTH_18"/>
    <property type="match status" value="1"/>
</dbReference>
<evidence type="ECO:0000256" key="3">
    <source>
        <dbReference type="ARBA" id="ARBA00023163"/>
    </source>
</evidence>
<accession>A0ABW3Z1Q6</accession>